<dbReference type="Pfam" id="PF12776">
    <property type="entry name" value="Myb_DNA-bind_3"/>
    <property type="match status" value="1"/>
</dbReference>
<evidence type="ECO:0000259" key="1">
    <source>
        <dbReference type="Pfam" id="PF12776"/>
    </source>
</evidence>
<dbReference type="InterPro" id="IPR045026">
    <property type="entry name" value="LIMYB"/>
</dbReference>
<organism evidence="2 3">
    <name type="scientific">Anisodus tanguticus</name>
    <dbReference type="NCBI Taxonomy" id="243964"/>
    <lineage>
        <taxon>Eukaryota</taxon>
        <taxon>Viridiplantae</taxon>
        <taxon>Streptophyta</taxon>
        <taxon>Embryophyta</taxon>
        <taxon>Tracheophyta</taxon>
        <taxon>Spermatophyta</taxon>
        <taxon>Magnoliopsida</taxon>
        <taxon>eudicotyledons</taxon>
        <taxon>Gunneridae</taxon>
        <taxon>Pentapetalae</taxon>
        <taxon>asterids</taxon>
        <taxon>lamiids</taxon>
        <taxon>Solanales</taxon>
        <taxon>Solanaceae</taxon>
        <taxon>Solanoideae</taxon>
        <taxon>Hyoscyameae</taxon>
        <taxon>Anisodus</taxon>
    </lineage>
</organism>
<proteinExistence type="predicted"/>
<dbReference type="PANTHER" id="PTHR47584:SF14">
    <property type="entry name" value="L10-INTERACTING MYB DOMAIN-CONTAINING PROTEIN-LIKE"/>
    <property type="match status" value="1"/>
</dbReference>
<protein>
    <recommendedName>
        <fullName evidence="1">Myb/SANT-like domain-containing protein</fullName>
    </recommendedName>
</protein>
<dbReference type="PANTHER" id="PTHR47584">
    <property type="match status" value="1"/>
</dbReference>
<dbReference type="Proteomes" id="UP001291623">
    <property type="component" value="Unassembled WGS sequence"/>
</dbReference>
<reference evidence="2" key="1">
    <citation type="submission" date="2023-12" db="EMBL/GenBank/DDBJ databases">
        <title>Genome assembly of Anisodus tanguticus.</title>
        <authorList>
            <person name="Wang Y.-J."/>
        </authorList>
    </citation>
    <scope>NUCLEOTIDE SEQUENCE</scope>
    <source>
        <strain evidence="2">KB-2021</strain>
        <tissue evidence="2">Leaf</tissue>
    </source>
</reference>
<name>A0AAE1V870_9SOLA</name>
<dbReference type="InterPro" id="IPR024752">
    <property type="entry name" value="Myb/SANT-like_dom"/>
</dbReference>
<evidence type="ECO:0000313" key="3">
    <source>
        <dbReference type="Proteomes" id="UP001291623"/>
    </source>
</evidence>
<gene>
    <name evidence="2" type="ORF">RND71_019110</name>
</gene>
<dbReference type="AlphaFoldDB" id="A0AAE1V870"/>
<keyword evidence="3" id="KW-1185">Reference proteome</keyword>
<comment type="caution">
    <text evidence="2">The sequence shown here is derived from an EMBL/GenBank/DDBJ whole genome shotgun (WGS) entry which is preliminary data.</text>
</comment>
<evidence type="ECO:0000313" key="2">
    <source>
        <dbReference type="EMBL" id="KAK4360158.1"/>
    </source>
</evidence>
<sequence length="108" mass="12821">MIEDGWKSLINWGGIVRKLYHRTGKQIGITEVRTLCKKFRDETKQFMDLLQVTGYEWNPNNNKGTCKDEVWEDIYWIHGGEKLFRNKGLVHYKMLREIFGTGKHGNQF</sequence>
<feature type="domain" description="Myb/SANT-like" evidence="1">
    <location>
        <begin position="11"/>
        <end position="73"/>
    </location>
</feature>
<dbReference type="EMBL" id="JAVYJV010000010">
    <property type="protein sequence ID" value="KAK4360158.1"/>
    <property type="molecule type" value="Genomic_DNA"/>
</dbReference>
<accession>A0AAE1V870</accession>